<dbReference type="RefSeq" id="WP_147904756.1">
    <property type="nucleotide sequence ID" value="NZ_BAAAGC010000014.1"/>
</dbReference>
<evidence type="ECO:0000313" key="1">
    <source>
        <dbReference type="EMBL" id="TXK79668.1"/>
    </source>
</evidence>
<evidence type="ECO:0000313" key="2">
    <source>
        <dbReference type="Proteomes" id="UP000321814"/>
    </source>
</evidence>
<dbReference type="InterPro" id="IPR026988">
    <property type="entry name" value="YaaC-like"/>
</dbReference>
<dbReference type="AlphaFoldDB" id="A0A5C8LVK0"/>
<evidence type="ECO:0008006" key="3">
    <source>
        <dbReference type="Google" id="ProtNLM"/>
    </source>
</evidence>
<dbReference type="Proteomes" id="UP000321814">
    <property type="component" value="Unassembled WGS sequence"/>
</dbReference>
<protein>
    <recommendedName>
        <fullName evidence="3">YaaC family protein</fullName>
    </recommendedName>
</protein>
<dbReference type="EMBL" id="VRLR01000009">
    <property type="protein sequence ID" value="TXK79668.1"/>
    <property type="molecule type" value="Genomic_DNA"/>
</dbReference>
<organism evidence="1 2">
    <name type="scientific">Rheinheimera tangshanensis</name>
    <dbReference type="NCBI Taxonomy" id="400153"/>
    <lineage>
        <taxon>Bacteria</taxon>
        <taxon>Pseudomonadati</taxon>
        <taxon>Pseudomonadota</taxon>
        <taxon>Gammaproteobacteria</taxon>
        <taxon>Chromatiales</taxon>
        <taxon>Chromatiaceae</taxon>
        <taxon>Rheinheimera</taxon>
    </lineage>
</organism>
<sequence>MKMYTWTNQPYESMWNHLRFLQAPKNVESLLTGKMRSSRGLVLPEGELAERKSRQIAYSIKQADEYFQSAQNVSIATSPLLYFYGMLSLAKATVVANDPNLLLGDIKYHGLFTRPITNELKDYVEDHHQWSVDKEFAVTNDGVVDELFKVVCGSSLPKNSVIKLKELFKINPEIGDIYSRFYSEPPGFFPLYGHKSTKEPFHIEINPQTTDKELFLKSFGFIQSDFEVLDDILHSQALRVVSKPSLQTIPEYMHIYYAIPGGRYLVSGLEIENDGESQRLYVPQELCDYIAMFILGDIVRYKQEFWGQVISGEKDGSISLVNLFVSIAKNRFPNFILNQIFNETFTYGSVGRMM</sequence>
<name>A0A5C8LVK0_9GAMM</name>
<comment type="caution">
    <text evidence="1">The sequence shown here is derived from an EMBL/GenBank/DDBJ whole genome shotgun (WGS) entry which is preliminary data.</text>
</comment>
<gene>
    <name evidence="1" type="ORF">FU839_13285</name>
</gene>
<accession>A0A5C8LVK0</accession>
<dbReference type="OrthoDB" id="7041536at2"/>
<proteinExistence type="predicted"/>
<keyword evidence="2" id="KW-1185">Reference proteome</keyword>
<dbReference type="Pfam" id="PF14175">
    <property type="entry name" value="YaaC"/>
    <property type="match status" value="1"/>
</dbReference>
<reference evidence="1 2" key="1">
    <citation type="submission" date="2019-08" db="EMBL/GenBank/DDBJ databases">
        <title>Draft genome analysis of Rheinheimera tangshanensis isolated from the roots of fresh rice plants (Oryza sativa).</title>
        <authorList>
            <person name="Yu Q."/>
            <person name="Qi Y."/>
            <person name="Zhang H."/>
            <person name="Pu J."/>
        </authorList>
    </citation>
    <scope>NUCLEOTIDE SEQUENCE [LARGE SCALE GENOMIC DNA]</scope>
    <source>
        <strain evidence="1 2">JA3-B52</strain>
    </source>
</reference>